<feature type="compositionally biased region" description="Low complexity" evidence="1">
    <location>
        <begin position="30"/>
        <end position="56"/>
    </location>
</feature>
<sequence>MSALLTVGVLLSGCSVFGPGPGPEAEDSPARPVASPEPARPVPAAAEPTVPASTAPAEPPAAPEMLPPAELEARVSRLLDAQGQPFTLMPRDQLAAGTDAAKIIFDNAVVDPAECGETARKNLGQIPRDIPSASGVSAPDSFGSVTVVAMASVDDPAVLAHGLSLDTSQCARFTVKVQGQGVAVTMDELPIDPVGGETVSYLLTQDLPTGHTMFIMAVTAIDGTSTVSAQQIGFTEPDLIAQDELRRLAGELLTGAAFTG</sequence>
<dbReference type="AlphaFoldDB" id="A0A4R5TZK7"/>
<evidence type="ECO:0008006" key="4">
    <source>
        <dbReference type="Google" id="ProtNLM"/>
    </source>
</evidence>
<keyword evidence="3" id="KW-1185">Reference proteome</keyword>
<evidence type="ECO:0000313" key="3">
    <source>
        <dbReference type="Proteomes" id="UP000295411"/>
    </source>
</evidence>
<evidence type="ECO:0000256" key="1">
    <source>
        <dbReference type="SAM" id="MobiDB-lite"/>
    </source>
</evidence>
<proteinExistence type="predicted"/>
<dbReference type="OrthoDB" id="4948455at2"/>
<accession>A0A4R5TZK7</accession>
<reference evidence="2 3" key="1">
    <citation type="submission" date="2019-03" db="EMBL/GenBank/DDBJ databases">
        <title>Arthrobacter sp. nov., an bacterium isolated from biocrust in Mu Us Desert.</title>
        <authorList>
            <person name="Lixiong L."/>
        </authorList>
    </citation>
    <scope>NUCLEOTIDE SEQUENCE [LARGE SCALE GENOMIC DNA]</scope>
    <source>
        <strain evidence="2 3">SLN-3</strain>
    </source>
</reference>
<feature type="region of interest" description="Disordered" evidence="1">
    <location>
        <begin position="20"/>
        <end position="64"/>
    </location>
</feature>
<evidence type="ECO:0000313" key="2">
    <source>
        <dbReference type="EMBL" id="TDK26673.1"/>
    </source>
</evidence>
<comment type="caution">
    <text evidence="2">The sequence shown here is derived from an EMBL/GenBank/DDBJ whole genome shotgun (WGS) entry which is preliminary data.</text>
</comment>
<protein>
    <recommendedName>
        <fullName evidence="4">Sensor domain-containing protein</fullName>
    </recommendedName>
</protein>
<name>A0A4R5TZK7_9MICC</name>
<dbReference type="EMBL" id="SMTK01000002">
    <property type="protein sequence ID" value="TDK26673.1"/>
    <property type="molecule type" value="Genomic_DNA"/>
</dbReference>
<organism evidence="2 3">
    <name type="scientific">Arthrobacter crusticola</name>
    <dbReference type="NCBI Taxonomy" id="2547960"/>
    <lineage>
        <taxon>Bacteria</taxon>
        <taxon>Bacillati</taxon>
        <taxon>Actinomycetota</taxon>
        <taxon>Actinomycetes</taxon>
        <taxon>Micrococcales</taxon>
        <taxon>Micrococcaceae</taxon>
        <taxon>Arthrobacter</taxon>
    </lineage>
</organism>
<gene>
    <name evidence="2" type="ORF">E2F48_05665</name>
</gene>
<dbReference type="RefSeq" id="WP_133403033.1">
    <property type="nucleotide sequence ID" value="NZ_SMTK01000002.1"/>
</dbReference>
<dbReference type="Proteomes" id="UP000295411">
    <property type="component" value="Unassembled WGS sequence"/>
</dbReference>